<keyword evidence="2" id="KW-1185">Reference proteome</keyword>
<dbReference type="OrthoDB" id="6430388at2759"/>
<organism evidence="2 3">
    <name type="scientific">Betta splendens</name>
    <name type="common">Siamese fighting fish</name>
    <dbReference type="NCBI Taxonomy" id="158456"/>
    <lineage>
        <taxon>Eukaryota</taxon>
        <taxon>Metazoa</taxon>
        <taxon>Chordata</taxon>
        <taxon>Craniata</taxon>
        <taxon>Vertebrata</taxon>
        <taxon>Euteleostomi</taxon>
        <taxon>Actinopterygii</taxon>
        <taxon>Neopterygii</taxon>
        <taxon>Teleostei</taxon>
        <taxon>Neoteleostei</taxon>
        <taxon>Acanthomorphata</taxon>
        <taxon>Anabantaria</taxon>
        <taxon>Anabantiformes</taxon>
        <taxon>Anabantoidei</taxon>
        <taxon>Osphronemidae</taxon>
        <taxon>Betta</taxon>
    </lineage>
</organism>
<evidence type="ECO:0000313" key="3">
    <source>
        <dbReference type="RefSeq" id="XP_029017091.1"/>
    </source>
</evidence>
<dbReference type="Proteomes" id="UP000515150">
    <property type="component" value="Chromosome 9"/>
</dbReference>
<dbReference type="InterPro" id="IPR027883">
    <property type="entry name" value="Redic1-like"/>
</dbReference>
<dbReference type="PANTHER" id="PTHR35158">
    <property type="entry name" value="CDNA SEQUENCE CN725425"/>
    <property type="match status" value="1"/>
</dbReference>
<accession>A0A6P7NBU7</accession>
<gene>
    <name evidence="3" type="primary">LOC114861725</name>
</gene>
<dbReference type="GeneID" id="114861725"/>
<dbReference type="AlphaFoldDB" id="A0A6P7NBU7"/>
<name>A0A6P7NBU7_BETSP</name>
<dbReference type="RefSeq" id="XP_029017091.1">
    <property type="nucleotide sequence ID" value="XM_029161258.2"/>
</dbReference>
<feature type="region of interest" description="Disordered" evidence="1">
    <location>
        <begin position="573"/>
        <end position="592"/>
    </location>
</feature>
<evidence type="ECO:0000313" key="2">
    <source>
        <dbReference type="Proteomes" id="UP000515150"/>
    </source>
</evidence>
<feature type="region of interest" description="Disordered" evidence="1">
    <location>
        <begin position="314"/>
        <end position="336"/>
    </location>
</feature>
<reference evidence="3" key="1">
    <citation type="submission" date="2025-08" db="UniProtKB">
        <authorList>
            <consortium name="RefSeq"/>
        </authorList>
    </citation>
    <scope>IDENTIFICATION</scope>
</reference>
<protein>
    <submittedName>
        <fullName evidence="3">Uncharacterized protein LOC114861725 isoform X1</fullName>
    </submittedName>
</protein>
<feature type="region of interest" description="Disordered" evidence="1">
    <location>
        <begin position="74"/>
        <end position="107"/>
    </location>
</feature>
<proteinExistence type="predicted"/>
<sequence length="592" mass="65578">MNWVGGSRNRLVMKNDSKRQREFFEKRRMQQKLKNVGLALPAASPRANSGNMDLLTLFVVNQIAAKKEIREPPKVGVVGGSKRGSKHSSHDSLVLPMSPCSPSQLSLAESQPQYSSQVIRQRRNAIPQGFKFRQLSPVLESAFSDNSASDYLPHTADPLSSLSSASSASSGQGIFPLQISLQQRSLNKAQPVPHCCSPPWDPSGLDQTEFQPFSLSRGVTCNKPWAVTSNQPLYQQETAAQVLFGNPEPVETEVRDHSSQEGRLSLNGPVDKDPMLEMLEREQQFKEDVFRGFCTEEYKREALYAGRPKSRIYLRRGTPNRSSTPQTVPDSESGMKLSSSIYTNLSAGSGHKTGPGNSCEHLPSCSCREGYLSANSNDEEECCQLCFNTPASSCVNQAGCETPRVKEGSQSKPKERHAQRSPFTPLIAKGNFEEEQKVMDNEVHLHTACGSNRSSMAQCLSPRPLTGTQKCELCKCETVLRATREAGTQTALTAETLDASTQCDRVVTEAEYKLLFPPVDLSVPFPATGRQTHTAAEAYKQQNVFRKLGWREGYEQQQQIQGLHPVRKQNRKEFINNDSREIPHSSINPSLT</sequence>
<feature type="compositionally biased region" description="Basic and acidic residues" evidence="1">
    <location>
        <begin position="573"/>
        <end position="583"/>
    </location>
</feature>
<evidence type="ECO:0000256" key="1">
    <source>
        <dbReference type="SAM" id="MobiDB-lite"/>
    </source>
</evidence>
<dbReference type="KEGG" id="bspl:114861725"/>
<feature type="compositionally biased region" description="Polar residues" evidence="1">
    <location>
        <begin position="319"/>
        <end position="336"/>
    </location>
</feature>
<dbReference type="InParanoid" id="A0A6P7NBU7"/>
<dbReference type="PANTHER" id="PTHR35158:SF1">
    <property type="entry name" value="CDNA SEQUENCE CN725425"/>
    <property type="match status" value="1"/>
</dbReference>